<dbReference type="Proteomes" id="UP000035740">
    <property type="component" value="Unassembled WGS sequence"/>
</dbReference>
<dbReference type="EMBL" id="KQ119060">
    <property type="protein sequence ID" value="KMS64904.1"/>
    <property type="molecule type" value="Genomic_DNA"/>
</dbReference>
<dbReference type="AlphaFoldDB" id="A0A0J7YMT3"/>
<evidence type="ECO:0000313" key="1">
    <source>
        <dbReference type="EMBL" id="KMS64904.1"/>
    </source>
</evidence>
<gene>
    <name evidence="1" type="ORF">BVRB_041470</name>
</gene>
<organism evidence="1 2">
    <name type="scientific">Beta vulgaris subsp. vulgaris</name>
    <name type="common">Beet</name>
    <dbReference type="NCBI Taxonomy" id="3555"/>
    <lineage>
        <taxon>Eukaryota</taxon>
        <taxon>Viridiplantae</taxon>
        <taxon>Streptophyta</taxon>
        <taxon>Embryophyta</taxon>
        <taxon>Tracheophyta</taxon>
        <taxon>Spermatophyta</taxon>
        <taxon>Magnoliopsida</taxon>
        <taxon>eudicotyledons</taxon>
        <taxon>Gunneridae</taxon>
        <taxon>Pentapetalae</taxon>
        <taxon>Caryophyllales</taxon>
        <taxon>Chenopodiaceae</taxon>
        <taxon>Betoideae</taxon>
        <taxon>Beta</taxon>
    </lineage>
</organism>
<keyword evidence="2" id="KW-1185">Reference proteome</keyword>
<reference evidence="1 2" key="1">
    <citation type="journal article" date="2014" name="Nature">
        <title>The genome of the recently domesticated crop plant sugar beet (Beta vulgaris).</title>
        <authorList>
            <person name="Dohm J.C."/>
            <person name="Minoche A.E."/>
            <person name="Holtgrawe D."/>
            <person name="Capella-Gutierrez S."/>
            <person name="Zakrzewski F."/>
            <person name="Tafer H."/>
            <person name="Rupp O."/>
            <person name="Sorensen T.R."/>
            <person name="Stracke R."/>
            <person name="Reinhardt R."/>
            <person name="Goesmann A."/>
            <person name="Kraft T."/>
            <person name="Schulz B."/>
            <person name="Stadler P.F."/>
            <person name="Schmidt T."/>
            <person name="Gabaldon T."/>
            <person name="Lehrach H."/>
            <person name="Weisshaar B."/>
            <person name="Himmelbauer H."/>
        </authorList>
    </citation>
    <scope>NUCLEOTIDE SEQUENCE [LARGE SCALE GENOMIC DNA]</scope>
    <source>
        <tissue evidence="1">Taproot</tissue>
    </source>
</reference>
<evidence type="ECO:0000313" key="2">
    <source>
        <dbReference type="Proteomes" id="UP000035740"/>
    </source>
</evidence>
<accession>A0A0J7YMT3</accession>
<protein>
    <submittedName>
        <fullName evidence="1">Uncharacterized protein</fullName>
    </submittedName>
</protein>
<name>A0A0J7YMT3_BETVV</name>
<dbReference type="Gramene" id="KMS64904">
    <property type="protein sequence ID" value="KMS64904"/>
    <property type="gene ID" value="BVRB_041470"/>
</dbReference>
<sequence length="67" mass="7762">MTSTPVNRHGGGYDGVYDDGGDHLCHHDHRHALYDRHRAFLRRRPHSLTDVYSHPLPSSRHRGRIPD</sequence>
<proteinExistence type="predicted"/>